<evidence type="ECO:0000259" key="8">
    <source>
        <dbReference type="PROSITE" id="PS51032"/>
    </source>
</evidence>
<dbReference type="GO" id="GO:0005634">
    <property type="term" value="C:nucleus"/>
    <property type="evidence" value="ECO:0007669"/>
    <property type="project" value="UniProtKB-SubCell"/>
</dbReference>
<dbReference type="FunFam" id="3.30.730.10:FF:000001">
    <property type="entry name" value="Ethylene-responsive transcription factor 2"/>
    <property type="match status" value="1"/>
</dbReference>
<dbReference type="EnsemblPlants" id="Kaladp0055s0138.1.v1.1">
    <property type="protein sequence ID" value="Kaladp0055s0138.1.v1.1"/>
    <property type="gene ID" value="Kaladp0055s0138.v1.1"/>
</dbReference>
<feature type="domain" description="AP2/ERF" evidence="8">
    <location>
        <begin position="31"/>
        <end position="88"/>
    </location>
</feature>
<keyword evidence="3" id="KW-0805">Transcription regulation</keyword>
<keyword evidence="10" id="KW-1185">Reference proteome</keyword>
<dbReference type="AlphaFoldDB" id="A0A7N0U5N2"/>
<dbReference type="PROSITE" id="PS51032">
    <property type="entry name" value="AP2_ERF"/>
    <property type="match status" value="1"/>
</dbReference>
<dbReference type="PRINTS" id="PR00367">
    <property type="entry name" value="ETHRSPELEMNT"/>
</dbReference>
<keyword evidence="6" id="KW-0539">Nucleus</keyword>
<evidence type="ECO:0000256" key="7">
    <source>
        <dbReference type="SAM" id="MobiDB-lite"/>
    </source>
</evidence>
<dbReference type="GO" id="GO:0003677">
    <property type="term" value="F:DNA binding"/>
    <property type="evidence" value="ECO:0007669"/>
    <property type="project" value="UniProtKB-KW"/>
</dbReference>
<organism evidence="9 10">
    <name type="scientific">Kalanchoe fedtschenkoi</name>
    <name type="common">Lavender scallops</name>
    <name type="synonym">South American air plant</name>
    <dbReference type="NCBI Taxonomy" id="63787"/>
    <lineage>
        <taxon>Eukaryota</taxon>
        <taxon>Viridiplantae</taxon>
        <taxon>Streptophyta</taxon>
        <taxon>Embryophyta</taxon>
        <taxon>Tracheophyta</taxon>
        <taxon>Spermatophyta</taxon>
        <taxon>Magnoliopsida</taxon>
        <taxon>eudicotyledons</taxon>
        <taxon>Gunneridae</taxon>
        <taxon>Pentapetalae</taxon>
        <taxon>Saxifragales</taxon>
        <taxon>Crassulaceae</taxon>
        <taxon>Kalanchoe</taxon>
    </lineage>
</organism>
<protein>
    <recommendedName>
        <fullName evidence="8">AP2/ERF domain-containing protein</fullName>
    </recommendedName>
</protein>
<keyword evidence="2" id="KW-0936">Ethylene signaling pathway</keyword>
<dbReference type="InterPro" id="IPR016177">
    <property type="entry name" value="DNA-bd_dom_sf"/>
</dbReference>
<dbReference type="PANTHER" id="PTHR31677">
    <property type="entry name" value="AP2 DOMAIN CLASS TRANSCRIPTION FACTOR"/>
    <property type="match status" value="1"/>
</dbReference>
<sequence length="616" mass="69159">MGKVRGGATAAASLGNQVKDAPLEIGSAEPKFRGIRERPWGRFAAEIRDPWKKTRVWLGTFDSVEAATRAYDTAARSLRCPKARTNFPTPPSSSIVFIFHRVAFEPSSSIVFMFGVVFESSSSSSELSSNISKFNSSSSSYLRRLSSPKSVSPPSSIRLCTFRRPFELVSLRRKGIPRTSSEKGTTGHKDLTLKDSEKENSGSNSGPKDLTPEGFGKGKTGIRRSSRAGRYTFKNISKNPTETIILDADDSEKGKVIAESSKAVHKRKGPIKKGVVIAESINAMHNQDSDSDFETLTLINLVPKQKKRKVSTTGASTFSQTLDKSKLGDDVDRKRKGKKRVDEDDSCKIDLSHITPYQYPCRFKTRCTPQRLHQILGNLTEQHRRGIKELGFGSILDFRFWELHSRFGRWLVESFDATRCTLDMKIGRLHITIDDIERILGLPKAGQLFKRVGDRGGAGADLALEDRIIGPLPTVEADRSVVLGEKPNLLFTSTIVEGMKNGFTNQKILNVINDPNEAKKMNWCQYVLDSLQDGKVKWTENSKKSSFLLYVQLVRPPAHMNSLSQMKTAYHRWRGPTQAHRSRTRGRRFPERTTAFHVEGNSFALKRERHRLVKQR</sequence>
<comment type="subcellular location">
    <subcellularLocation>
        <location evidence="1">Nucleus</location>
    </subcellularLocation>
</comment>
<evidence type="ECO:0000256" key="2">
    <source>
        <dbReference type="ARBA" id="ARBA00022745"/>
    </source>
</evidence>
<reference evidence="9" key="1">
    <citation type="submission" date="2021-01" db="UniProtKB">
        <authorList>
            <consortium name="EnsemblPlants"/>
        </authorList>
    </citation>
    <scope>IDENTIFICATION</scope>
</reference>
<evidence type="ECO:0000313" key="10">
    <source>
        <dbReference type="Proteomes" id="UP000594263"/>
    </source>
</evidence>
<name>A0A7N0U5N2_KALFE</name>
<feature type="compositionally biased region" description="Basic and acidic residues" evidence="7">
    <location>
        <begin position="185"/>
        <end position="200"/>
    </location>
</feature>
<proteinExistence type="predicted"/>
<evidence type="ECO:0000313" key="9">
    <source>
        <dbReference type="EnsemblPlants" id="Kaladp0055s0138.1.v1.1"/>
    </source>
</evidence>
<feature type="region of interest" description="Disordered" evidence="7">
    <location>
        <begin position="173"/>
        <end position="234"/>
    </location>
</feature>
<keyword evidence="4" id="KW-0238">DNA-binding</keyword>
<dbReference type="Gramene" id="Kaladp0055s0138.1.v1.1">
    <property type="protein sequence ID" value="Kaladp0055s0138.1.v1.1"/>
    <property type="gene ID" value="Kaladp0055s0138.v1.1"/>
</dbReference>
<dbReference type="CDD" id="cd00018">
    <property type="entry name" value="AP2"/>
    <property type="match status" value="1"/>
</dbReference>
<dbReference type="PANTHER" id="PTHR31677:SF252">
    <property type="entry name" value="ETHYLENE-RESPONSIVE TRANSCRIPTION FACTOR 3"/>
    <property type="match status" value="1"/>
</dbReference>
<accession>A0A7N0U5N2</accession>
<dbReference type="SMART" id="SM00380">
    <property type="entry name" value="AP2"/>
    <property type="match status" value="1"/>
</dbReference>
<evidence type="ECO:0000256" key="3">
    <source>
        <dbReference type="ARBA" id="ARBA00023015"/>
    </source>
</evidence>
<dbReference type="GO" id="GO:0003700">
    <property type="term" value="F:DNA-binding transcription factor activity"/>
    <property type="evidence" value="ECO:0007669"/>
    <property type="project" value="InterPro"/>
</dbReference>
<evidence type="ECO:0000256" key="4">
    <source>
        <dbReference type="ARBA" id="ARBA00023125"/>
    </source>
</evidence>
<evidence type="ECO:0000256" key="5">
    <source>
        <dbReference type="ARBA" id="ARBA00023163"/>
    </source>
</evidence>
<dbReference type="InterPro" id="IPR001471">
    <property type="entry name" value="AP2/ERF_dom"/>
</dbReference>
<dbReference type="SUPFAM" id="SSF54171">
    <property type="entry name" value="DNA-binding domain"/>
    <property type="match status" value="1"/>
</dbReference>
<keyword evidence="5" id="KW-0804">Transcription</keyword>
<evidence type="ECO:0000256" key="1">
    <source>
        <dbReference type="ARBA" id="ARBA00004123"/>
    </source>
</evidence>
<dbReference type="Gene3D" id="3.30.730.10">
    <property type="entry name" value="AP2/ERF domain"/>
    <property type="match status" value="1"/>
</dbReference>
<dbReference type="Proteomes" id="UP000594263">
    <property type="component" value="Unplaced"/>
</dbReference>
<dbReference type="InterPro" id="IPR036955">
    <property type="entry name" value="AP2/ERF_dom_sf"/>
</dbReference>
<dbReference type="Pfam" id="PF00847">
    <property type="entry name" value="AP2"/>
    <property type="match status" value="1"/>
</dbReference>
<dbReference type="GO" id="GO:0009873">
    <property type="term" value="P:ethylene-activated signaling pathway"/>
    <property type="evidence" value="ECO:0007669"/>
    <property type="project" value="UniProtKB-KW"/>
</dbReference>
<evidence type="ECO:0000256" key="6">
    <source>
        <dbReference type="ARBA" id="ARBA00023242"/>
    </source>
</evidence>